<dbReference type="EMBL" id="QJKJ01016670">
    <property type="protein sequence ID" value="RDX60665.1"/>
    <property type="molecule type" value="Genomic_DNA"/>
</dbReference>
<evidence type="ECO:0000313" key="2">
    <source>
        <dbReference type="Proteomes" id="UP000257109"/>
    </source>
</evidence>
<sequence>MAIDVSVSKRESWVGVAGRRCYTGVQPLMQRGLSLEKLTYSHVQTSDSCHLFGNSLALSTIEAKYITQQLLHFGIKLDQILIKDDNSSASIS</sequence>
<evidence type="ECO:0000313" key="1">
    <source>
        <dbReference type="EMBL" id="RDX60665.1"/>
    </source>
</evidence>
<feature type="non-terminal residue" evidence="1">
    <location>
        <position position="1"/>
    </location>
</feature>
<comment type="caution">
    <text evidence="1">The sequence shown here is derived from an EMBL/GenBank/DDBJ whole genome shotgun (WGS) entry which is preliminary data.</text>
</comment>
<accession>A0A371E3R3</accession>
<dbReference type="AlphaFoldDB" id="A0A371E3R3"/>
<name>A0A371E3R3_MUCPR</name>
<keyword evidence="2" id="KW-1185">Reference proteome</keyword>
<proteinExistence type="predicted"/>
<organism evidence="1 2">
    <name type="scientific">Mucuna pruriens</name>
    <name type="common">Velvet bean</name>
    <name type="synonym">Dolichos pruriens</name>
    <dbReference type="NCBI Taxonomy" id="157652"/>
    <lineage>
        <taxon>Eukaryota</taxon>
        <taxon>Viridiplantae</taxon>
        <taxon>Streptophyta</taxon>
        <taxon>Embryophyta</taxon>
        <taxon>Tracheophyta</taxon>
        <taxon>Spermatophyta</taxon>
        <taxon>Magnoliopsida</taxon>
        <taxon>eudicotyledons</taxon>
        <taxon>Gunneridae</taxon>
        <taxon>Pentapetalae</taxon>
        <taxon>rosids</taxon>
        <taxon>fabids</taxon>
        <taxon>Fabales</taxon>
        <taxon>Fabaceae</taxon>
        <taxon>Papilionoideae</taxon>
        <taxon>50 kb inversion clade</taxon>
        <taxon>NPAAA clade</taxon>
        <taxon>indigoferoid/millettioid clade</taxon>
        <taxon>Phaseoleae</taxon>
        <taxon>Mucuna</taxon>
    </lineage>
</organism>
<gene>
    <name evidence="1" type="ORF">CR513_61174</name>
</gene>
<protein>
    <submittedName>
        <fullName evidence="1">Uncharacterized protein</fullName>
    </submittedName>
</protein>
<dbReference type="Proteomes" id="UP000257109">
    <property type="component" value="Unassembled WGS sequence"/>
</dbReference>
<reference evidence="1" key="1">
    <citation type="submission" date="2018-05" db="EMBL/GenBank/DDBJ databases">
        <title>Draft genome of Mucuna pruriens seed.</title>
        <authorList>
            <person name="Nnadi N.E."/>
            <person name="Vos R."/>
            <person name="Hasami M.H."/>
            <person name="Devisetty U.K."/>
            <person name="Aguiy J.C."/>
        </authorList>
    </citation>
    <scope>NUCLEOTIDE SEQUENCE [LARGE SCALE GENOMIC DNA]</scope>
    <source>
        <strain evidence="1">JCA_2017</strain>
    </source>
</reference>